<name>A0ABD2IHN9_9BILA</name>
<accession>A0ABD2IHN9</accession>
<reference evidence="2 3" key="1">
    <citation type="submission" date="2024-10" db="EMBL/GenBank/DDBJ databases">
        <authorList>
            <person name="Kim D."/>
        </authorList>
    </citation>
    <scope>NUCLEOTIDE SEQUENCE [LARGE SCALE GENOMIC DNA]</scope>
    <source>
        <strain evidence="2">BH-2024</strain>
    </source>
</reference>
<gene>
    <name evidence="2" type="ORF">niasHT_035125</name>
</gene>
<dbReference type="Pfam" id="PF23309">
    <property type="entry name" value="DUF7083"/>
    <property type="match status" value="1"/>
</dbReference>
<proteinExistence type="predicted"/>
<sequence>MEQFEMGEQHSNIEDWIDRFIFPIDCAAPTLPDELKVKLLMTKLAGIAYSEYSKSCLTKKVTEFTFAQTMEKLKGLFGKPQSIWIDRYECIRAVKHDREEFGIPSVAKVPELSVLIYDANLKIPIARSYIDHSVLAFLHANQQISDKATDLRLWIRANDTDNQLVWKVFVREIWPIFAPNIRR</sequence>
<dbReference type="AlphaFoldDB" id="A0ABD2IHN9"/>
<dbReference type="InterPro" id="IPR055510">
    <property type="entry name" value="DUF7083"/>
</dbReference>
<feature type="domain" description="DUF7083" evidence="1">
    <location>
        <begin position="8"/>
        <end position="79"/>
    </location>
</feature>
<dbReference type="Proteomes" id="UP001620626">
    <property type="component" value="Unassembled WGS sequence"/>
</dbReference>
<comment type="caution">
    <text evidence="2">The sequence shown here is derived from an EMBL/GenBank/DDBJ whole genome shotgun (WGS) entry which is preliminary data.</text>
</comment>
<dbReference type="EMBL" id="JBICBT010001201">
    <property type="protein sequence ID" value="KAL3078642.1"/>
    <property type="molecule type" value="Genomic_DNA"/>
</dbReference>
<protein>
    <recommendedName>
        <fullName evidence="1">DUF7083 domain-containing protein</fullName>
    </recommendedName>
</protein>
<evidence type="ECO:0000313" key="3">
    <source>
        <dbReference type="Proteomes" id="UP001620626"/>
    </source>
</evidence>
<evidence type="ECO:0000259" key="1">
    <source>
        <dbReference type="Pfam" id="PF23309"/>
    </source>
</evidence>
<keyword evidence="3" id="KW-1185">Reference proteome</keyword>
<evidence type="ECO:0000313" key="2">
    <source>
        <dbReference type="EMBL" id="KAL3078642.1"/>
    </source>
</evidence>
<organism evidence="2 3">
    <name type="scientific">Heterodera trifolii</name>
    <dbReference type="NCBI Taxonomy" id="157864"/>
    <lineage>
        <taxon>Eukaryota</taxon>
        <taxon>Metazoa</taxon>
        <taxon>Ecdysozoa</taxon>
        <taxon>Nematoda</taxon>
        <taxon>Chromadorea</taxon>
        <taxon>Rhabditida</taxon>
        <taxon>Tylenchina</taxon>
        <taxon>Tylenchomorpha</taxon>
        <taxon>Tylenchoidea</taxon>
        <taxon>Heteroderidae</taxon>
        <taxon>Heteroderinae</taxon>
        <taxon>Heterodera</taxon>
    </lineage>
</organism>